<feature type="domain" description="C2 DOCK-type" evidence="6">
    <location>
        <begin position="644"/>
        <end position="822"/>
    </location>
</feature>
<keyword evidence="1" id="KW-0597">Phosphoprotein</keyword>
<dbReference type="Proteomes" id="UP000298663">
    <property type="component" value="Unassembled WGS sequence"/>
</dbReference>
<dbReference type="InterPro" id="IPR043161">
    <property type="entry name" value="DOCK_C_lobe_A"/>
</dbReference>
<gene>
    <name evidence="8" type="ORF">L596_019689</name>
</gene>
<evidence type="ECO:0008006" key="10">
    <source>
        <dbReference type="Google" id="ProtNLM"/>
    </source>
</evidence>
<comment type="similarity">
    <text evidence="3">Belongs to the DOCK family.</text>
</comment>
<dbReference type="InterPro" id="IPR035892">
    <property type="entry name" value="C2_domain_sf"/>
</dbReference>
<feature type="region of interest" description="Disordered" evidence="4">
    <location>
        <begin position="1268"/>
        <end position="1293"/>
    </location>
</feature>
<dbReference type="InterPro" id="IPR001849">
    <property type="entry name" value="PH_domain"/>
</dbReference>
<keyword evidence="9" id="KW-1185">Reference proteome</keyword>
<accession>A0A4U5MR98</accession>
<feature type="compositionally biased region" description="Polar residues" evidence="4">
    <location>
        <begin position="29"/>
        <end position="46"/>
    </location>
</feature>
<comment type="caution">
    <text evidence="8">The sequence shown here is derived from an EMBL/GenBank/DDBJ whole genome shotgun (WGS) entry which is preliminary data.</text>
</comment>
<evidence type="ECO:0000259" key="7">
    <source>
        <dbReference type="PROSITE" id="PS51651"/>
    </source>
</evidence>
<dbReference type="InterPro" id="IPR026791">
    <property type="entry name" value="DOCK"/>
</dbReference>
<feature type="domain" description="DOCKER" evidence="7">
    <location>
        <begin position="1644"/>
        <end position="1868"/>
    </location>
</feature>
<dbReference type="InterPro" id="IPR027357">
    <property type="entry name" value="DOCKER_dom"/>
</dbReference>
<dbReference type="SUPFAM" id="SSF48371">
    <property type="entry name" value="ARM repeat"/>
    <property type="match status" value="1"/>
</dbReference>
<sequence>MRSSTLRSAASSVDDRRSVVSGSSGTSTLIESASIRSNQTLTSAVSQKRKSVYSGCRETGPSERNSRSRQERREQCESGQEIADRPSLGIREVHHGQKRTAGKRPAEGVASFSRDDLTEIHHNDERSLSPAELDIDPKQASWLLTQECLSHYSHPPRTIRFNYSKFSGDYEYQTPKASEELPPLVFESDLAEDEKAADVNQFQSKDETLREGYLMILPNDVGILDNLKSIKKRYCTVRKDTDSNLRLDIQKQAGSNVQTNSLTIQSANLKTTKKGKTVMEVAFSAGDRKNAVLAAEVENDIISWCSDMNHFLSGADKEEIAPDAESLKSGTAGDACADTESLASDDSLGIPGSVWRGRNAAAKALQPPIIKRKNLFNLYWDLDSLPAVSGEGSSFLKSQLEPPVKFRTSSPVVKTTSVIYFTVELEKLNVTLLNEYVEPLFIRIYLFDASEGIRICEEFQMKMEADGKMEKAKMLCAVDNPHNNLFLIARVERILSDVNADIYMKSSLDVKTVAKYHKSMQAASGKLKKYRTALAWSVRPLFKASAESLKEAQTSPLYRSDVRLTDVDLQKFLSDLPKAEKSGKLTTLPNASITLKVNFTPKIEAIPNRISTCSQLGKVINEVDPTFDMQSFTTNELNPYKNFVNLLYVYPLGLNYGSQKAFSKARNIACTVTYVPSRKRGGTNKVILKQGGSYKESLTAVNYHDQNPTFSDEIKMNLPIALDSTDHLLFSFTHISVNTALGPKTQNEPFETSVGHAWLPLVKNDRLILENDSQEFSLSVATTLPQDYISYQSFGLGKGHTGPDIKWVENGRGLFHVRLKLVSSIFTSDVKLQAFFQSCQKFEKVGIIGDAAEKSQRSSSIHNGSSGAPGGSEAARIAESTTEALSCHTKALLDIEIDRLIPFLHVTLNRLFALLPTCTTDELSLSTLSAIIGIADKATSSNRKHLLDDFITKYFSIRNHKNEDDESAHSALCKYIPMLMRNIQGDNDALAVLYKQLWFLLDVISKSIAETVIDKGLYKTARKERFSAEFLFRIEVLVESIIVGIITKQKTFPAPCRSANTAIAYYLRCMLSFIDRGLVFNLIHYAVDKLDLNESRVLRDYKLDLLRVLAGHEHYLALSLPILCDKKNIVMRKESCSSASEHSNSSSTNFLSKFFAQVFSTSAVINELNDVDQYAKYKDHLWLSEQYCSTHFPTGLILQELNASLREPRDYRRKAIAFLRNTLAKHSIDSRFTDTGAQSRVVTLYSPLLQILLKHLDELKASTKAVNQQPTTFGLKSPPSDDKKSATLTSNGSSNKALDSMGLIEKLDKDETRDLLLCTLYLLHHIPKKVLATIWSQQLASDASNVTCIIDLLEVALEMFRYRGRAYHIAHTSKRVRTTQGSMVILPYSSSAIHREERPPSRGDPEANSHSVALEAHLTQEIALVVLETARILSNHIAARVKHLDSDTIDAAFSALLRIQLSLLDESWPEAVRLHVLAALAEFINVFRPRFFQFGPLDYVSLLIENLLMQLNSRIESVQNAAAALIQLILRSGYDTVHPTPGLRVDCSTLLEHLGRPGAQAGVALATLLGNKKPLANSPRFLKGLSRLESLVANYSNKHSENLFEQAVQDLIKQLRGVLKATGALAAAANDPVRLADLHIQLADSYRGSAALRCAWFDTLAEAHMTDRWRSEAAVCQAHSLAIIGKELEVKGLLKPDWTLLSHINTAIVDEERVFEEKPSATQQAGYTLDNFTAKVEQLVQTLVLSERFEAVGPVCRMAIPVYEAKMDFKALVSMYAELQQAYSRAGEVKTYGKRHLGAYFRVVFYGRLHFKDEDNTEWIYREHGLTSLAEACERLAELVKNALGHDHVEVVGETDVGFSCHSCNISF</sequence>
<dbReference type="InterPro" id="IPR016024">
    <property type="entry name" value="ARM-type_fold"/>
</dbReference>
<feature type="region of interest" description="Disordered" evidence="4">
    <location>
        <begin position="856"/>
        <end position="875"/>
    </location>
</feature>
<evidence type="ECO:0000256" key="4">
    <source>
        <dbReference type="SAM" id="MobiDB-lite"/>
    </source>
</evidence>
<reference evidence="8 9" key="1">
    <citation type="journal article" date="2015" name="Genome Biol.">
        <title>Comparative genomics of Steinernema reveals deeply conserved gene regulatory networks.</title>
        <authorList>
            <person name="Dillman A.R."/>
            <person name="Macchietto M."/>
            <person name="Porter C.F."/>
            <person name="Rogers A."/>
            <person name="Williams B."/>
            <person name="Antoshechkin I."/>
            <person name="Lee M.M."/>
            <person name="Goodwin Z."/>
            <person name="Lu X."/>
            <person name="Lewis E.E."/>
            <person name="Goodrich-Blair H."/>
            <person name="Stock S.P."/>
            <person name="Adams B.J."/>
            <person name="Sternberg P.W."/>
            <person name="Mortazavi A."/>
        </authorList>
    </citation>
    <scope>NUCLEOTIDE SEQUENCE [LARGE SCALE GENOMIC DNA]</scope>
    <source>
        <strain evidence="8 9">ALL</strain>
    </source>
</reference>
<dbReference type="EMBL" id="AZBU02000006">
    <property type="protein sequence ID" value="TKR72199.1"/>
    <property type="molecule type" value="Genomic_DNA"/>
</dbReference>
<protein>
    <recommendedName>
        <fullName evidence="10">C2 DOCK-type domain-containing protein</fullName>
    </recommendedName>
</protein>
<evidence type="ECO:0000256" key="2">
    <source>
        <dbReference type="ARBA" id="ARBA00022658"/>
    </source>
</evidence>
<feature type="compositionally biased region" description="Low complexity" evidence="4">
    <location>
        <begin position="19"/>
        <end position="28"/>
    </location>
</feature>
<dbReference type="GO" id="GO:0007264">
    <property type="term" value="P:small GTPase-mediated signal transduction"/>
    <property type="evidence" value="ECO:0007669"/>
    <property type="project" value="InterPro"/>
</dbReference>
<evidence type="ECO:0000256" key="1">
    <source>
        <dbReference type="ARBA" id="ARBA00022553"/>
    </source>
</evidence>
<dbReference type="GO" id="GO:0005085">
    <property type="term" value="F:guanyl-nucleotide exchange factor activity"/>
    <property type="evidence" value="ECO:0007669"/>
    <property type="project" value="UniProtKB-KW"/>
</dbReference>
<dbReference type="InterPro" id="IPR046769">
    <property type="entry name" value="DOCKER_Lobe_A"/>
</dbReference>
<evidence type="ECO:0000259" key="5">
    <source>
        <dbReference type="PROSITE" id="PS50003"/>
    </source>
</evidence>
<organism evidence="8 9">
    <name type="scientific">Steinernema carpocapsae</name>
    <name type="common">Entomopathogenic nematode</name>
    <dbReference type="NCBI Taxonomy" id="34508"/>
    <lineage>
        <taxon>Eukaryota</taxon>
        <taxon>Metazoa</taxon>
        <taxon>Ecdysozoa</taxon>
        <taxon>Nematoda</taxon>
        <taxon>Chromadorea</taxon>
        <taxon>Rhabditida</taxon>
        <taxon>Tylenchina</taxon>
        <taxon>Panagrolaimomorpha</taxon>
        <taxon>Strongyloidoidea</taxon>
        <taxon>Steinernematidae</taxon>
        <taxon>Steinernema</taxon>
    </lineage>
</organism>
<dbReference type="Pfam" id="PF06920">
    <property type="entry name" value="DHR-2_Lobe_A"/>
    <property type="match status" value="1"/>
</dbReference>
<evidence type="ECO:0000313" key="9">
    <source>
        <dbReference type="Proteomes" id="UP000298663"/>
    </source>
</evidence>
<dbReference type="PROSITE" id="PS51651">
    <property type="entry name" value="DOCKER"/>
    <property type="match status" value="1"/>
</dbReference>
<reference evidence="8 9" key="2">
    <citation type="journal article" date="2019" name="G3 (Bethesda)">
        <title>Hybrid Assembly of the Genome of the Entomopathogenic Nematode Steinernema carpocapsae Identifies the X-Chromosome.</title>
        <authorList>
            <person name="Serra L."/>
            <person name="Macchietto M."/>
            <person name="Macias-Munoz A."/>
            <person name="McGill C.J."/>
            <person name="Rodriguez I.M."/>
            <person name="Rodriguez B."/>
            <person name="Murad R."/>
            <person name="Mortazavi A."/>
        </authorList>
    </citation>
    <scope>NUCLEOTIDE SEQUENCE [LARGE SCALE GENOMIC DNA]</scope>
    <source>
        <strain evidence="8 9">ALL</strain>
    </source>
</reference>
<dbReference type="Pfam" id="PF14429">
    <property type="entry name" value="DOCK-C2"/>
    <property type="match status" value="1"/>
</dbReference>
<name>A0A4U5MR98_STECR</name>
<keyword evidence="2" id="KW-0344">Guanine-nucleotide releasing factor</keyword>
<dbReference type="STRING" id="34508.A0A4U5MR98"/>
<dbReference type="PANTHER" id="PTHR23317">
    <property type="entry name" value="DEDICATOR OF CYTOKINESIS DOCK"/>
    <property type="match status" value="1"/>
</dbReference>
<dbReference type="Gene3D" id="2.60.40.150">
    <property type="entry name" value="C2 domain"/>
    <property type="match status" value="1"/>
</dbReference>
<dbReference type="PROSITE" id="PS50003">
    <property type="entry name" value="PH_DOMAIN"/>
    <property type="match status" value="1"/>
</dbReference>
<feature type="domain" description="PH" evidence="5">
    <location>
        <begin position="207"/>
        <end position="313"/>
    </location>
</feature>
<dbReference type="OrthoDB" id="47328at2759"/>
<feature type="compositionally biased region" description="Basic and acidic residues" evidence="4">
    <location>
        <begin position="60"/>
        <end position="76"/>
    </location>
</feature>
<dbReference type="PROSITE" id="PS51650">
    <property type="entry name" value="C2_DOCK"/>
    <property type="match status" value="1"/>
</dbReference>
<feature type="region of interest" description="Disordered" evidence="4">
    <location>
        <begin position="1"/>
        <end position="109"/>
    </location>
</feature>
<proteinExistence type="inferred from homology"/>
<evidence type="ECO:0000313" key="8">
    <source>
        <dbReference type="EMBL" id="TKR72199.1"/>
    </source>
</evidence>
<dbReference type="InterPro" id="IPR027007">
    <property type="entry name" value="C2_DOCK-type_domain"/>
</dbReference>
<dbReference type="Gene3D" id="1.25.40.410">
    <property type="match status" value="1"/>
</dbReference>
<evidence type="ECO:0000256" key="3">
    <source>
        <dbReference type="PROSITE-ProRule" id="PRU00983"/>
    </source>
</evidence>
<dbReference type="PANTHER" id="PTHR23317:SF26">
    <property type="entry name" value="ZIZIMIN, ISOFORM K"/>
    <property type="match status" value="1"/>
</dbReference>
<evidence type="ECO:0000259" key="6">
    <source>
        <dbReference type="PROSITE" id="PS51650"/>
    </source>
</evidence>